<accession>A0AAV8ZMU3</accession>
<gene>
    <name evidence="2" type="ORF">NQ314_003782</name>
</gene>
<feature type="domain" description="Pop1 N-terminal" evidence="1">
    <location>
        <begin position="106"/>
        <end position="174"/>
    </location>
</feature>
<dbReference type="InterPro" id="IPR039182">
    <property type="entry name" value="Pop1"/>
</dbReference>
<dbReference type="InterPro" id="IPR009723">
    <property type="entry name" value="Pop1_N"/>
</dbReference>
<dbReference type="GO" id="GO:0005655">
    <property type="term" value="C:nucleolar ribonuclease P complex"/>
    <property type="evidence" value="ECO:0007669"/>
    <property type="project" value="InterPro"/>
</dbReference>
<dbReference type="AlphaFoldDB" id="A0AAV8ZMU3"/>
<protein>
    <recommendedName>
        <fullName evidence="1">Pop1 N-terminal domain-containing protein</fullName>
    </recommendedName>
</protein>
<dbReference type="Pfam" id="PF06978">
    <property type="entry name" value="POP1_N"/>
    <property type="match status" value="2"/>
</dbReference>
<sequence length="350" mass="41346">MSESWPDCNAEKGQQLPQSITISKFSAARGKEIQIMRKSLSSTTGTKLAFQKLSTHMRRRAMSHNVKRLPRRLREIHLNQMKKSGIPPKQKRPSRKYRRRPYNLLSDYMRRQRRHRWLDTHIWHAKRFRMIEKWGYKLPLRPCDRAFRACYRATVNHCLLQDISYYNCVEIKGNYNIIVSNFKEITDPNIGLTIAAKSFAKGSREGKITLFRSDGSKKAIGIIYFHWKPSQTDNKHVLWIWIHAAYYTETLNTLINCFKLELSYETSYVSKDNIELKELKLELNRFRLTGSLSNAVLQNCFQITKDKKCTEKWEKKCEMVTDNSHLQKEYWSNLKNTSSTTGLPRILFCH</sequence>
<keyword evidence="3" id="KW-1185">Reference proteome</keyword>
<dbReference type="GO" id="GO:0001682">
    <property type="term" value="P:tRNA 5'-leader removal"/>
    <property type="evidence" value="ECO:0007669"/>
    <property type="project" value="InterPro"/>
</dbReference>
<name>A0AAV8ZMU3_9CUCU</name>
<dbReference type="PANTHER" id="PTHR22731">
    <property type="entry name" value="RIBONUCLEASES P/MRP PROTEIN SUBUNIT POP1"/>
    <property type="match status" value="1"/>
</dbReference>
<dbReference type="GO" id="GO:0000172">
    <property type="term" value="C:ribonuclease MRP complex"/>
    <property type="evidence" value="ECO:0007669"/>
    <property type="project" value="InterPro"/>
</dbReference>
<proteinExistence type="predicted"/>
<dbReference type="PANTHER" id="PTHR22731:SF3">
    <property type="entry name" value="RIBONUCLEASES P_MRP PROTEIN SUBUNIT POP1"/>
    <property type="match status" value="1"/>
</dbReference>
<comment type="caution">
    <text evidence="2">The sequence shown here is derived from an EMBL/GenBank/DDBJ whole genome shotgun (WGS) entry which is preliminary data.</text>
</comment>
<reference evidence="2" key="1">
    <citation type="journal article" date="2023" name="Insect Mol. Biol.">
        <title>Genome sequencing provides insights into the evolution of gene families encoding plant cell wall-degrading enzymes in longhorned beetles.</title>
        <authorList>
            <person name="Shin N.R."/>
            <person name="Okamura Y."/>
            <person name="Kirsch R."/>
            <person name="Pauchet Y."/>
        </authorList>
    </citation>
    <scope>NUCLEOTIDE SEQUENCE</scope>
    <source>
        <strain evidence="2">RBIC_L_NR</strain>
    </source>
</reference>
<organism evidence="2 3">
    <name type="scientific">Rhamnusium bicolor</name>
    <dbReference type="NCBI Taxonomy" id="1586634"/>
    <lineage>
        <taxon>Eukaryota</taxon>
        <taxon>Metazoa</taxon>
        <taxon>Ecdysozoa</taxon>
        <taxon>Arthropoda</taxon>
        <taxon>Hexapoda</taxon>
        <taxon>Insecta</taxon>
        <taxon>Pterygota</taxon>
        <taxon>Neoptera</taxon>
        <taxon>Endopterygota</taxon>
        <taxon>Coleoptera</taxon>
        <taxon>Polyphaga</taxon>
        <taxon>Cucujiformia</taxon>
        <taxon>Chrysomeloidea</taxon>
        <taxon>Cerambycidae</taxon>
        <taxon>Lepturinae</taxon>
        <taxon>Rhagiini</taxon>
        <taxon>Rhamnusium</taxon>
    </lineage>
</organism>
<evidence type="ECO:0000313" key="2">
    <source>
        <dbReference type="EMBL" id="KAJ8966004.1"/>
    </source>
</evidence>
<feature type="domain" description="Pop1 N-terminal" evidence="1">
    <location>
        <begin position="25"/>
        <end position="98"/>
    </location>
</feature>
<evidence type="ECO:0000259" key="1">
    <source>
        <dbReference type="Pfam" id="PF06978"/>
    </source>
</evidence>
<dbReference type="EMBL" id="JANEYF010001105">
    <property type="protein sequence ID" value="KAJ8966004.1"/>
    <property type="molecule type" value="Genomic_DNA"/>
</dbReference>
<dbReference type="Proteomes" id="UP001162156">
    <property type="component" value="Unassembled WGS sequence"/>
</dbReference>
<evidence type="ECO:0000313" key="3">
    <source>
        <dbReference type="Proteomes" id="UP001162156"/>
    </source>
</evidence>